<dbReference type="InterPro" id="IPR036388">
    <property type="entry name" value="WH-like_DNA-bd_sf"/>
</dbReference>
<dbReference type="SUPFAM" id="SSF100950">
    <property type="entry name" value="NagB/RpiA/CoA transferase-like"/>
    <property type="match status" value="1"/>
</dbReference>
<dbReference type="Gene3D" id="3.40.50.1360">
    <property type="match status" value="1"/>
</dbReference>
<evidence type="ECO:0000256" key="2">
    <source>
        <dbReference type="ARBA" id="ARBA00023163"/>
    </source>
</evidence>
<organism evidence="4 5">
    <name type="scientific">Actinospica durhamensis</name>
    <dbReference type="NCBI Taxonomy" id="1508375"/>
    <lineage>
        <taxon>Bacteria</taxon>
        <taxon>Bacillati</taxon>
        <taxon>Actinomycetota</taxon>
        <taxon>Actinomycetes</taxon>
        <taxon>Catenulisporales</taxon>
        <taxon>Actinospicaceae</taxon>
        <taxon>Actinospica</taxon>
    </lineage>
</organism>
<dbReference type="RefSeq" id="WP_212531561.1">
    <property type="nucleotide sequence ID" value="NZ_JAGSOG010000180.1"/>
</dbReference>
<evidence type="ECO:0000256" key="1">
    <source>
        <dbReference type="ARBA" id="ARBA00023015"/>
    </source>
</evidence>
<keyword evidence="1" id="KW-0805">Transcription regulation</keyword>
<dbReference type="InterPro" id="IPR036390">
    <property type="entry name" value="WH_DNA-bd_sf"/>
</dbReference>
<keyword evidence="5" id="KW-1185">Reference proteome</keyword>
<dbReference type="InterPro" id="IPR050313">
    <property type="entry name" value="Carb_Metab_HTH_regulators"/>
</dbReference>
<keyword evidence="2" id="KW-0804">Transcription</keyword>
<gene>
    <name evidence="4" type="ORF">KDL01_27695</name>
</gene>
<dbReference type="SMART" id="SM00420">
    <property type="entry name" value="HTH_DEOR"/>
    <property type="match status" value="1"/>
</dbReference>
<dbReference type="SUPFAM" id="SSF46785">
    <property type="entry name" value="Winged helix' DNA-binding domain"/>
    <property type="match status" value="1"/>
</dbReference>
<dbReference type="Proteomes" id="UP000675781">
    <property type="component" value="Unassembled WGS sequence"/>
</dbReference>
<dbReference type="InterPro" id="IPR014036">
    <property type="entry name" value="DeoR-like_C"/>
</dbReference>
<dbReference type="Pfam" id="PF00455">
    <property type="entry name" value="DeoRC"/>
    <property type="match status" value="1"/>
</dbReference>
<dbReference type="SMART" id="SM01134">
    <property type="entry name" value="DeoRC"/>
    <property type="match status" value="1"/>
</dbReference>
<evidence type="ECO:0000313" key="5">
    <source>
        <dbReference type="Proteomes" id="UP000675781"/>
    </source>
</evidence>
<sequence length="272" mass="29063">MTTTSEPIPAEVRRERMLELVQEQDFVRIAALAEAFAVSVVTVRGDLDLLESQGLIRRVRGGARAMQQGAAAEPSYEQSLGAAALEKSAIARAAAQHVSSGDSIVIDAGTTTTFLARALVARRELTDLTVFTNSTSAAHELEPAIPRFSVILSGGTLRPLQHSLVDPMAGRIIETIHADTAFLSCSGLHPDTGVTNINIPEAEMKIRMLKATERRILLAHSSKLGRTDLAPVCPLSEIGLLITSGPETPVLAQLRDRGLRIERVGDGAAPEH</sequence>
<feature type="domain" description="HTH deoR-type" evidence="3">
    <location>
        <begin position="10"/>
        <end position="65"/>
    </location>
</feature>
<dbReference type="InterPro" id="IPR001034">
    <property type="entry name" value="DeoR_HTH"/>
</dbReference>
<dbReference type="Pfam" id="PF08220">
    <property type="entry name" value="HTH_DeoR"/>
    <property type="match status" value="1"/>
</dbReference>
<evidence type="ECO:0000259" key="3">
    <source>
        <dbReference type="PROSITE" id="PS51000"/>
    </source>
</evidence>
<dbReference type="PROSITE" id="PS51000">
    <property type="entry name" value="HTH_DEOR_2"/>
    <property type="match status" value="1"/>
</dbReference>
<dbReference type="Gene3D" id="1.10.10.10">
    <property type="entry name" value="Winged helix-like DNA-binding domain superfamily/Winged helix DNA-binding domain"/>
    <property type="match status" value="1"/>
</dbReference>
<dbReference type="InterPro" id="IPR037171">
    <property type="entry name" value="NagB/RpiA_transferase-like"/>
</dbReference>
<dbReference type="PANTHER" id="PTHR30363:SF44">
    <property type="entry name" value="AGA OPERON TRANSCRIPTIONAL REPRESSOR-RELATED"/>
    <property type="match status" value="1"/>
</dbReference>
<accession>A0A941ES84</accession>
<evidence type="ECO:0000313" key="4">
    <source>
        <dbReference type="EMBL" id="MBR7837092.1"/>
    </source>
</evidence>
<protein>
    <submittedName>
        <fullName evidence="4">DeoR/GlpR transcriptional regulator</fullName>
    </submittedName>
</protein>
<name>A0A941ES84_9ACTN</name>
<dbReference type="EMBL" id="JAGSOG010000180">
    <property type="protein sequence ID" value="MBR7837092.1"/>
    <property type="molecule type" value="Genomic_DNA"/>
</dbReference>
<dbReference type="PANTHER" id="PTHR30363">
    <property type="entry name" value="HTH-TYPE TRANSCRIPTIONAL REGULATOR SRLR-RELATED"/>
    <property type="match status" value="1"/>
</dbReference>
<reference evidence="4" key="1">
    <citation type="submission" date="2021-04" db="EMBL/GenBank/DDBJ databases">
        <title>Genome based classification of Actinospica acidithermotolerans sp. nov., an actinobacterium isolated from an Indonesian hot spring.</title>
        <authorList>
            <person name="Kusuma A.B."/>
            <person name="Putra K.E."/>
            <person name="Nafisah S."/>
            <person name="Loh J."/>
            <person name="Nouioui I."/>
            <person name="Goodfellow M."/>
        </authorList>
    </citation>
    <scope>NUCLEOTIDE SEQUENCE</scope>
    <source>
        <strain evidence="4">CSCA 57</strain>
    </source>
</reference>
<dbReference type="AlphaFoldDB" id="A0A941ES84"/>
<comment type="caution">
    <text evidence="4">The sequence shown here is derived from an EMBL/GenBank/DDBJ whole genome shotgun (WGS) entry which is preliminary data.</text>
</comment>
<dbReference type="GO" id="GO:0003700">
    <property type="term" value="F:DNA-binding transcription factor activity"/>
    <property type="evidence" value="ECO:0007669"/>
    <property type="project" value="InterPro"/>
</dbReference>
<proteinExistence type="predicted"/>